<keyword evidence="3" id="KW-1185">Reference proteome</keyword>
<dbReference type="Gene3D" id="3.40.50.10540">
    <property type="entry name" value="Crotonobetainyl-coa:carnitine coa-transferase, domain 1"/>
    <property type="match status" value="1"/>
</dbReference>
<name>A0A0V0QN09_PSEPJ</name>
<dbReference type="GO" id="GO:0016740">
    <property type="term" value="F:transferase activity"/>
    <property type="evidence" value="ECO:0007669"/>
    <property type="project" value="UniProtKB-KW"/>
</dbReference>
<dbReference type="OrthoDB" id="16747at2759"/>
<dbReference type="Gene3D" id="3.30.1540.10">
    <property type="entry name" value="formyl-coa transferase, domain 3"/>
    <property type="match status" value="1"/>
</dbReference>
<dbReference type="InterPro" id="IPR003673">
    <property type="entry name" value="CoA-Trfase_fam_III"/>
</dbReference>
<evidence type="ECO:0000313" key="3">
    <source>
        <dbReference type="Proteomes" id="UP000054937"/>
    </source>
</evidence>
<proteinExistence type="inferred from homology"/>
<keyword evidence="2" id="KW-0808">Transferase</keyword>
<dbReference type="InterPro" id="IPR044855">
    <property type="entry name" value="CoA-Trfase_III_dom3_sf"/>
</dbReference>
<dbReference type="PANTHER" id="PTHR48228">
    <property type="entry name" value="SUCCINYL-COA--D-CITRAMALATE COA-TRANSFERASE"/>
    <property type="match status" value="1"/>
</dbReference>
<dbReference type="OMA" id="VVIDPFR"/>
<protein>
    <submittedName>
        <fullName evidence="2">CoA-transferase family III domain</fullName>
    </submittedName>
</protein>
<organism evidence="2 3">
    <name type="scientific">Pseudocohnilembus persalinus</name>
    <name type="common">Ciliate</name>
    <dbReference type="NCBI Taxonomy" id="266149"/>
    <lineage>
        <taxon>Eukaryota</taxon>
        <taxon>Sar</taxon>
        <taxon>Alveolata</taxon>
        <taxon>Ciliophora</taxon>
        <taxon>Intramacronucleata</taxon>
        <taxon>Oligohymenophorea</taxon>
        <taxon>Scuticociliatia</taxon>
        <taxon>Philasterida</taxon>
        <taxon>Pseudocohnilembidae</taxon>
        <taxon>Pseudocohnilembus</taxon>
    </lineage>
</organism>
<dbReference type="InterPro" id="IPR023606">
    <property type="entry name" value="CoA-Trfase_III_dom_1_sf"/>
</dbReference>
<accession>A0A0V0QN09</accession>
<comment type="caution">
    <text evidence="2">The sequence shown here is derived from an EMBL/GenBank/DDBJ whole genome shotgun (WGS) entry which is preliminary data.</text>
</comment>
<evidence type="ECO:0000313" key="2">
    <source>
        <dbReference type="EMBL" id="KRX03622.1"/>
    </source>
</evidence>
<sequence length="366" mass="40909">MSLPLQGLKVIELEGLAPSVFTGMVLADFGADVTIINKPEQGLQISDISENYMNRGKKSICMDLKNQGDILNLKIMLQQADVLIDCYRPGILEKLGLSPEELQKNNPKLIICRITGFGQTGSLSKIAGHDINYVAMSGMLSLLGKQNQPPQPPINLLADFGAGGSFGVIGILMALYDRNKTQKGQIIDVSMTETTGYLGSFIDSIRNNKKWNDVPGTNLLDGGAANYRCYKTKDGKYMAVGSLEPQFYERFVKGTQINPEKLEGGFDKNQELFEQIFLKKTQKEWTDIYNKLDCCVTPVLNLDEVKQSKYWNERNSLITMDGKVQFAPQPKLSSVQHYQNQHIKPSPKKGQDQKEIYKIYGIKPKL</sequence>
<dbReference type="PANTHER" id="PTHR48228:SF5">
    <property type="entry name" value="ALPHA-METHYLACYL-COA RACEMASE"/>
    <property type="match status" value="1"/>
</dbReference>
<dbReference type="InterPro" id="IPR050509">
    <property type="entry name" value="CoA-transferase_III"/>
</dbReference>
<dbReference type="InParanoid" id="A0A0V0QN09"/>
<dbReference type="Proteomes" id="UP000054937">
    <property type="component" value="Unassembled WGS sequence"/>
</dbReference>
<dbReference type="AlphaFoldDB" id="A0A0V0QN09"/>
<evidence type="ECO:0000256" key="1">
    <source>
        <dbReference type="ARBA" id="ARBA00008383"/>
    </source>
</evidence>
<gene>
    <name evidence="2" type="ORF">PPERSA_04174</name>
</gene>
<dbReference type="Pfam" id="PF02515">
    <property type="entry name" value="CoA_transf_3"/>
    <property type="match status" value="1"/>
</dbReference>
<dbReference type="EMBL" id="LDAU01000129">
    <property type="protein sequence ID" value="KRX03622.1"/>
    <property type="molecule type" value="Genomic_DNA"/>
</dbReference>
<dbReference type="SUPFAM" id="SSF89796">
    <property type="entry name" value="CoA-transferase family III (CaiB/BaiF)"/>
    <property type="match status" value="1"/>
</dbReference>
<reference evidence="2 3" key="1">
    <citation type="journal article" date="2015" name="Sci. Rep.">
        <title>Genome of the facultative scuticociliatosis pathogen Pseudocohnilembus persalinus provides insight into its virulence through horizontal gene transfer.</title>
        <authorList>
            <person name="Xiong J."/>
            <person name="Wang G."/>
            <person name="Cheng J."/>
            <person name="Tian M."/>
            <person name="Pan X."/>
            <person name="Warren A."/>
            <person name="Jiang C."/>
            <person name="Yuan D."/>
            <person name="Miao W."/>
        </authorList>
    </citation>
    <scope>NUCLEOTIDE SEQUENCE [LARGE SCALE GENOMIC DNA]</scope>
    <source>
        <strain evidence="2">36N120E</strain>
    </source>
</reference>
<comment type="similarity">
    <text evidence="1">Belongs to the CoA-transferase III family.</text>
</comment>